<proteinExistence type="inferred from homology"/>
<comment type="similarity">
    <text evidence="1">Belongs to the DNA mismatch repair MutL/HexB family.</text>
</comment>
<feature type="domain" description="MutL C-terminal dimerisation" evidence="3">
    <location>
        <begin position="671"/>
        <end position="857"/>
    </location>
</feature>
<reference evidence="4" key="2">
    <citation type="submission" date="2020-02" db="EMBL/GenBank/DDBJ databases">
        <authorList>
            <person name="Gilchrist C.L.M."/>
            <person name="Chooi Y.-H."/>
        </authorList>
    </citation>
    <scope>NUCLEOTIDE SEQUENCE</scope>
    <source>
        <strain evidence="4">MST-FP2251</strain>
    </source>
</reference>
<keyword evidence="5" id="KW-1185">Reference proteome</keyword>
<dbReference type="GO" id="GO:0005524">
    <property type="term" value="F:ATP binding"/>
    <property type="evidence" value="ECO:0007669"/>
    <property type="project" value="InterPro"/>
</dbReference>
<dbReference type="InterPro" id="IPR036890">
    <property type="entry name" value="HATPase_C_sf"/>
</dbReference>
<reference evidence="4" key="1">
    <citation type="journal article" date="2019" name="Beilstein J. Org. Chem.">
        <title>Nanangenines: drimane sesquiterpenoids as the dominant metabolite cohort of a novel Australian fungus, Aspergillus nanangensis.</title>
        <authorList>
            <person name="Lacey H.J."/>
            <person name="Gilchrist C.L.M."/>
            <person name="Crombie A."/>
            <person name="Kalaitzis J.A."/>
            <person name="Vuong D."/>
            <person name="Rutledge P.J."/>
            <person name="Turner P."/>
            <person name="Pitt J.I."/>
            <person name="Lacey E."/>
            <person name="Chooi Y.H."/>
            <person name="Piggott A.M."/>
        </authorList>
    </citation>
    <scope>NUCLEOTIDE SEQUENCE</scope>
    <source>
        <strain evidence="4">MST-FP2251</strain>
    </source>
</reference>
<dbReference type="GO" id="GO:0006298">
    <property type="term" value="P:mismatch repair"/>
    <property type="evidence" value="ECO:0007669"/>
    <property type="project" value="InterPro"/>
</dbReference>
<dbReference type="AlphaFoldDB" id="A0AAD4CF26"/>
<protein>
    <submittedName>
        <fullName evidence="4">DNA mismatch repair protein</fullName>
    </submittedName>
</protein>
<dbReference type="InterPro" id="IPR014790">
    <property type="entry name" value="MutL_C"/>
</dbReference>
<dbReference type="SUPFAM" id="SSF118116">
    <property type="entry name" value="DNA mismatch repair protein MutL"/>
    <property type="match status" value="1"/>
</dbReference>
<evidence type="ECO:0000259" key="3">
    <source>
        <dbReference type="SMART" id="SM00853"/>
    </source>
</evidence>
<evidence type="ECO:0000256" key="2">
    <source>
        <dbReference type="SAM" id="MobiDB-lite"/>
    </source>
</evidence>
<feature type="region of interest" description="Disordered" evidence="2">
    <location>
        <begin position="479"/>
        <end position="509"/>
    </location>
</feature>
<dbReference type="SMART" id="SM00853">
    <property type="entry name" value="MutL_C"/>
    <property type="match status" value="1"/>
</dbReference>
<dbReference type="Proteomes" id="UP001194746">
    <property type="component" value="Unassembled WGS sequence"/>
</dbReference>
<organism evidence="4 5">
    <name type="scientific">Aspergillus nanangensis</name>
    <dbReference type="NCBI Taxonomy" id="2582783"/>
    <lineage>
        <taxon>Eukaryota</taxon>
        <taxon>Fungi</taxon>
        <taxon>Dikarya</taxon>
        <taxon>Ascomycota</taxon>
        <taxon>Pezizomycotina</taxon>
        <taxon>Eurotiomycetes</taxon>
        <taxon>Eurotiomycetidae</taxon>
        <taxon>Eurotiales</taxon>
        <taxon>Aspergillaceae</taxon>
        <taxon>Aspergillus</taxon>
        <taxon>Aspergillus subgen. Circumdati</taxon>
    </lineage>
</organism>
<dbReference type="PANTHER" id="PTHR10073">
    <property type="entry name" value="DNA MISMATCH REPAIR PROTEIN MLH, PMS, MUTL"/>
    <property type="match status" value="1"/>
</dbReference>
<dbReference type="SUPFAM" id="SSF55874">
    <property type="entry name" value="ATPase domain of HSP90 chaperone/DNA topoisomerase II/histidine kinase"/>
    <property type="match status" value="1"/>
</dbReference>
<evidence type="ECO:0000313" key="5">
    <source>
        <dbReference type="Proteomes" id="UP001194746"/>
    </source>
</evidence>
<evidence type="ECO:0000256" key="1">
    <source>
        <dbReference type="ARBA" id="ARBA00006082"/>
    </source>
</evidence>
<dbReference type="InterPro" id="IPR042120">
    <property type="entry name" value="MutL_C_dimsub"/>
</dbReference>
<name>A0AAD4CF26_ASPNN</name>
<dbReference type="Gene3D" id="3.30.565.10">
    <property type="entry name" value="Histidine kinase-like ATPase, C-terminal domain"/>
    <property type="match status" value="1"/>
</dbReference>
<evidence type="ECO:0000313" key="4">
    <source>
        <dbReference type="EMBL" id="KAF9885331.1"/>
    </source>
</evidence>
<dbReference type="Pfam" id="PF13589">
    <property type="entry name" value="HATPase_c_3"/>
    <property type="match status" value="1"/>
</dbReference>
<dbReference type="EMBL" id="VCAU01000098">
    <property type="protein sequence ID" value="KAF9885331.1"/>
    <property type="molecule type" value="Genomic_DNA"/>
</dbReference>
<dbReference type="InterPro" id="IPR037198">
    <property type="entry name" value="MutL_C_sf"/>
</dbReference>
<dbReference type="Pfam" id="PF08676">
    <property type="entry name" value="MutL_C"/>
    <property type="match status" value="1"/>
</dbReference>
<feature type="compositionally biased region" description="Basic and acidic residues" evidence="2">
    <location>
        <begin position="395"/>
        <end position="421"/>
    </location>
</feature>
<dbReference type="GO" id="GO:0140664">
    <property type="term" value="F:ATP-dependent DNA damage sensor activity"/>
    <property type="evidence" value="ECO:0007669"/>
    <property type="project" value="InterPro"/>
</dbReference>
<accession>A0AAD4CF26</accession>
<dbReference type="PANTHER" id="PTHR10073:SF47">
    <property type="entry name" value="DNA MISMATCH REPAIR PROTEIN MLH3"/>
    <property type="match status" value="1"/>
</dbReference>
<comment type="caution">
    <text evidence="4">The sequence shown here is derived from an EMBL/GenBank/DDBJ whole genome shotgun (WGS) entry which is preliminary data.</text>
</comment>
<dbReference type="InterPro" id="IPR038973">
    <property type="entry name" value="MutL/Mlh/Pms-like"/>
</dbReference>
<dbReference type="GO" id="GO:0016887">
    <property type="term" value="F:ATP hydrolysis activity"/>
    <property type="evidence" value="ECO:0007669"/>
    <property type="project" value="InterPro"/>
</dbReference>
<sequence length="924" mass="102104">MSLRRIEPLPPDVVAKIKSSTSITHLDGVIVELVKNALDANAHTVYVTVDFQRGGCVVEDDGDGIPREEFEPSGALGKEHHTSKFHPRKNVYGRKGLFLASLSSISLLTIASHHVNQASTNAIIFHQATPVARLIPAPAQQQLRFSTHGTSVTVNDLFGNMPVRVKNRALVLQKPDEPDRQWDSLRQLLVSLVIANNGFSKLVLSDAGKDRKLTIRPRSSPLTPHGELDIQRISSVLSQAGLTDLQTADSWDTVSASVADLSIHAAICLMPSPTKKVQFISVGANPLVPRNNANLLYSEINRIFSSSDFGNLGSLPLRASIPQQVSGPGPQPKALTKTINKWPMFFLRINMGDSAVNEDEIPPESEKSIQRIVDLLTTMITAFLAQHDLSPRTARGKEPIPRKLADTDDNTKSDNALERPKSIPGVEETLGRNLRLPSFIRSKPKAPWSFENWSRIKSAKGPFSTESSLPRRNASIYQDDDVSQQRTAESHPVEGPPWPASRISEGSRSRVVGKFNEPTIVNAGNNDDLKVDASTHWTDPYTGRTHLINSRTGQSIDTTIHRTEEHYRRPHSTGSLSSSISKDHIINRPKSAILKNTQNVWVENLLKRWDNPVFSRSEQAINVIGIGANESTSTTDRGYCNVLSDPYGSDTLGLTHFRGKLRKQDLTTIEIIAQVDRKFILAKIRASLESGSALILIDQHAADERCRVEKLFHDLVDSEDCLGRVQTLSLDPIVFHIVGGEASLFERYKQFFGSWGVDYIVKQNTTNRDAAISVHTLPPLVAERCRAEPNLVVDLIRGEIWKREEDGRGPNDKSFVGGFGGMEDGHWVARMNGCPQGIVDQLNSRACRTAVMFNDLLTVNECQSLVQQLSECVFPFQCAHGRPSMVPILDMGSLVDRRPSGNEDGDDLGALGFVEAFKRWSCNL</sequence>
<gene>
    <name evidence="4" type="primary">MLH3</name>
    <name evidence="4" type="ORF">FE257_013048</name>
</gene>
<feature type="region of interest" description="Disordered" evidence="2">
    <location>
        <begin position="390"/>
        <end position="423"/>
    </location>
</feature>
<dbReference type="Gene3D" id="3.30.1540.20">
    <property type="entry name" value="MutL, C-terminal domain, dimerisation subdomain"/>
    <property type="match status" value="1"/>
</dbReference>
<dbReference type="GO" id="GO:0032300">
    <property type="term" value="C:mismatch repair complex"/>
    <property type="evidence" value="ECO:0007669"/>
    <property type="project" value="InterPro"/>
</dbReference>